<dbReference type="Gene3D" id="3.20.80.10">
    <property type="entry name" value="Regulatory factor, effector binding domain"/>
    <property type="match status" value="1"/>
</dbReference>
<evidence type="ECO:0000313" key="2">
    <source>
        <dbReference type="EMBL" id="OYO22107.1"/>
    </source>
</evidence>
<keyword evidence="3" id="KW-1185">Reference proteome</keyword>
<dbReference type="SUPFAM" id="SSF55136">
    <property type="entry name" value="Probable bacterial effector-binding domain"/>
    <property type="match status" value="1"/>
</dbReference>
<sequence length="170" mass="18427">MTESPDLNAPAEGIEIFNVEAMPTLVHRATDHPLDRMTELFDGVFSAEFPELLARVGATPGGPAFSLHHRIPTDSCDLEVGVPLQGRVSDRVTGSNGITLEPSETPAGRVARTSYLGGYAGLGSAWQEFMTNLAEQGHRPAFPFWEVYVTQPTPDADPETMRTDLFTLLG</sequence>
<dbReference type="Proteomes" id="UP000216311">
    <property type="component" value="Unassembled WGS sequence"/>
</dbReference>
<feature type="domain" description="AraC effector-binding" evidence="1">
    <location>
        <begin position="12"/>
        <end position="170"/>
    </location>
</feature>
<dbReference type="InterPro" id="IPR011256">
    <property type="entry name" value="Reg_factor_effector_dom_sf"/>
</dbReference>
<comment type="caution">
    <text evidence="2">The sequence shown here is derived from an EMBL/GenBank/DDBJ whole genome shotgun (WGS) entry which is preliminary data.</text>
</comment>
<dbReference type="AlphaFoldDB" id="A0A255H395"/>
<dbReference type="InterPro" id="IPR010499">
    <property type="entry name" value="AraC_E-bd"/>
</dbReference>
<organism evidence="2 3">
    <name type="scientific">Enemella dayhoffiae</name>
    <dbReference type="NCBI Taxonomy" id="2016507"/>
    <lineage>
        <taxon>Bacteria</taxon>
        <taxon>Bacillati</taxon>
        <taxon>Actinomycetota</taxon>
        <taxon>Actinomycetes</taxon>
        <taxon>Propionibacteriales</taxon>
        <taxon>Propionibacteriaceae</taxon>
        <taxon>Enemella</taxon>
    </lineage>
</organism>
<protein>
    <submittedName>
        <fullName evidence="2">AraC family transcriptional regulator</fullName>
    </submittedName>
</protein>
<gene>
    <name evidence="2" type="ORF">CGZ93_09410</name>
</gene>
<accession>A0A255H395</accession>
<reference evidence="2 3" key="1">
    <citation type="submission" date="2017-07" db="EMBL/GenBank/DDBJ databases">
        <title>Draft whole genome sequences of clinical Proprionibacteriaceae strains.</title>
        <authorList>
            <person name="Bernier A.-M."/>
            <person name="Bernard K."/>
            <person name="Domingo M.-C."/>
        </authorList>
    </citation>
    <scope>NUCLEOTIDE SEQUENCE [LARGE SCALE GENOMIC DNA]</scope>
    <source>
        <strain evidence="2 3">NML 130396</strain>
    </source>
</reference>
<dbReference type="OrthoDB" id="795001at2"/>
<dbReference type="EMBL" id="NMVQ01000012">
    <property type="protein sequence ID" value="OYO22107.1"/>
    <property type="molecule type" value="Genomic_DNA"/>
</dbReference>
<proteinExistence type="predicted"/>
<evidence type="ECO:0000259" key="1">
    <source>
        <dbReference type="SMART" id="SM00871"/>
    </source>
</evidence>
<name>A0A255H395_9ACTN</name>
<evidence type="ECO:0000313" key="3">
    <source>
        <dbReference type="Proteomes" id="UP000216311"/>
    </source>
</evidence>
<dbReference type="RefSeq" id="WP_094363852.1">
    <property type="nucleotide sequence ID" value="NZ_NMVQ01000012.1"/>
</dbReference>
<dbReference type="SMART" id="SM00871">
    <property type="entry name" value="AraC_E_bind"/>
    <property type="match status" value="1"/>
</dbReference>